<keyword evidence="9" id="KW-1185">Reference proteome</keyword>
<dbReference type="CDD" id="cd00018">
    <property type="entry name" value="AP2"/>
    <property type="match status" value="1"/>
</dbReference>
<dbReference type="PANTHER" id="PTHR31194:SF140">
    <property type="entry name" value="ETHYLENE-RESPONSIVE TRANSCRIPTION FACTOR CRF2"/>
    <property type="match status" value="1"/>
</dbReference>
<dbReference type="InterPro" id="IPR050913">
    <property type="entry name" value="AP2/ERF_ERF"/>
</dbReference>
<dbReference type="SUPFAM" id="SSF54171">
    <property type="entry name" value="DNA-binding domain"/>
    <property type="match status" value="1"/>
</dbReference>
<dbReference type="AlphaFoldDB" id="A0A7J6WJ43"/>
<keyword evidence="4" id="KW-0804">Transcription</keyword>
<dbReference type="InterPro" id="IPR036955">
    <property type="entry name" value="AP2/ERF_dom_sf"/>
</dbReference>
<dbReference type="EMBL" id="JABWDY010015689">
    <property type="protein sequence ID" value="KAF5196660.1"/>
    <property type="molecule type" value="Genomic_DNA"/>
</dbReference>
<comment type="caution">
    <text evidence="8">The sequence shown here is derived from an EMBL/GenBank/DDBJ whole genome shotgun (WGS) entry which is preliminary data.</text>
</comment>
<dbReference type="Pfam" id="PF00847">
    <property type="entry name" value="AP2"/>
    <property type="match status" value="1"/>
</dbReference>
<dbReference type="FunFam" id="3.30.730.10:FF:000001">
    <property type="entry name" value="Ethylene-responsive transcription factor 2"/>
    <property type="match status" value="1"/>
</dbReference>
<dbReference type="GO" id="GO:0005634">
    <property type="term" value="C:nucleus"/>
    <property type="evidence" value="ECO:0007669"/>
    <property type="project" value="UniProtKB-SubCell"/>
</dbReference>
<dbReference type="InterPro" id="IPR001471">
    <property type="entry name" value="AP2/ERF_dom"/>
</dbReference>
<dbReference type="Gene3D" id="3.30.730.10">
    <property type="entry name" value="AP2/ERF domain"/>
    <property type="match status" value="1"/>
</dbReference>
<dbReference type="InterPro" id="IPR016177">
    <property type="entry name" value="DNA-bd_dom_sf"/>
</dbReference>
<keyword evidence="5" id="KW-0539">Nucleus</keyword>
<dbReference type="Proteomes" id="UP000554482">
    <property type="component" value="Unassembled WGS sequence"/>
</dbReference>
<dbReference type="GO" id="GO:0003677">
    <property type="term" value="F:DNA binding"/>
    <property type="evidence" value="ECO:0007669"/>
    <property type="project" value="UniProtKB-KW"/>
</dbReference>
<reference evidence="8 9" key="1">
    <citation type="submission" date="2020-06" db="EMBL/GenBank/DDBJ databases">
        <title>Transcriptomic and genomic resources for Thalictrum thalictroides and T. hernandezii: Facilitating candidate gene discovery in an emerging model plant lineage.</title>
        <authorList>
            <person name="Arias T."/>
            <person name="Riano-Pachon D.M."/>
            <person name="Di Stilio V.S."/>
        </authorList>
    </citation>
    <scope>NUCLEOTIDE SEQUENCE [LARGE SCALE GENOMIC DNA]</scope>
    <source>
        <strain evidence="9">cv. WT478/WT964</strain>
        <tissue evidence="8">Leaves</tissue>
    </source>
</reference>
<evidence type="ECO:0000313" key="9">
    <source>
        <dbReference type="Proteomes" id="UP000554482"/>
    </source>
</evidence>
<feature type="compositionally biased region" description="Polar residues" evidence="6">
    <location>
        <begin position="159"/>
        <end position="181"/>
    </location>
</feature>
<evidence type="ECO:0000259" key="7">
    <source>
        <dbReference type="PROSITE" id="PS51032"/>
    </source>
</evidence>
<dbReference type="PRINTS" id="PR00367">
    <property type="entry name" value="ETHRSPELEMNT"/>
</dbReference>
<evidence type="ECO:0000256" key="1">
    <source>
        <dbReference type="ARBA" id="ARBA00004123"/>
    </source>
</evidence>
<keyword evidence="3" id="KW-0238">DNA-binding</keyword>
<feature type="compositionally biased region" description="Polar residues" evidence="6">
    <location>
        <begin position="211"/>
        <end position="223"/>
    </location>
</feature>
<evidence type="ECO:0000256" key="4">
    <source>
        <dbReference type="ARBA" id="ARBA00023163"/>
    </source>
</evidence>
<dbReference type="GO" id="GO:0003700">
    <property type="term" value="F:DNA-binding transcription factor activity"/>
    <property type="evidence" value="ECO:0007669"/>
    <property type="project" value="InterPro"/>
</dbReference>
<keyword evidence="2" id="KW-0805">Transcription regulation</keyword>
<evidence type="ECO:0000256" key="6">
    <source>
        <dbReference type="SAM" id="MobiDB-lite"/>
    </source>
</evidence>
<gene>
    <name evidence="8" type="ORF">FRX31_013752</name>
</gene>
<dbReference type="OrthoDB" id="777519at2759"/>
<proteinExistence type="predicted"/>
<evidence type="ECO:0000256" key="2">
    <source>
        <dbReference type="ARBA" id="ARBA00023015"/>
    </source>
</evidence>
<feature type="domain" description="AP2/ERF" evidence="7">
    <location>
        <begin position="73"/>
        <end position="130"/>
    </location>
</feature>
<dbReference type="SMART" id="SM00380">
    <property type="entry name" value="AP2"/>
    <property type="match status" value="1"/>
</dbReference>
<feature type="region of interest" description="Disordered" evidence="6">
    <location>
        <begin position="131"/>
        <end position="223"/>
    </location>
</feature>
<evidence type="ECO:0000256" key="5">
    <source>
        <dbReference type="ARBA" id="ARBA00023242"/>
    </source>
</evidence>
<sequence length="314" mass="35748">NATDSSSDEEDNHHFLSRSRVKRYINEINVEPCSSNLIQEAVSANGNGGLKIRSIKGLPENNKRSRVGDGKKKYRGVRQRPWGKWAAEIRDPARRVRLWLGTFDTAEEAARVYDNAAIKLRGPDALINFGSQSQEEEEMEKKEEEEEEKVRVKKEKTCTTKPEINLTSVSGYDSSEESQNISSPTSVLRYRSSSSSLNKQEEEGEEEETKPQISKTPQKPSEQVFQGETSCLPNHFCEEFLPLDTPFLNDIFDFRSPVDDFFGDLSIPNNLMRDDFGDFGDFQCYNEDFKSFSLGVEDYLDEIDDFFASDSPVN</sequence>
<feature type="compositionally biased region" description="Low complexity" evidence="6">
    <location>
        <begin position="182"/>
        <end position="196"/>
    </location>
</feature>
<dbReference type="PANTHER" id="PTHR31194">
    <property type="entry name" value="SHN SHINE , DNA BINDING / TRANSCRIPTION FACTOR"/>
    <property type="match status" value="1"/>
</dbReference>
<comment type="subcellular location">
    <subcellularLocation>
        <location evidence="1">Nucleus</location>
    </subcellularLocation>
</comment>
<evidence type="ECO:0000313" key="8">
    <source>
        <dbReference type="EMBL" id="KAF5196660.1"/>
    </source>
</evidence>
<accession>A0A7J6WJ43</accession>
<feature type="compositionally biased region" description="Acidic residues" evidence="6">
    <location>
        <begin position="134"/>
        <end position="147"/>
    </location>
</feature>
<evidence type="ECO:0000256" key="3">
    <source>
        <dbReference type="ARBA" id="ARBA00023125"/>
    </source>
</evidence>
<dbReference type="PROSITE" id="PS51032">
    <property type="entry name" value="AP2_ERF"/>
    <property type="match status" value="1"/>
</dbReference>
<feature type="non-terminal residue" evidence="8">
    <location>
        <position position="1"/>
    </location>
</feature>
<organism evidence="8 9">
    <name type="scientific">Thalictrum thalictroides</name>
    <name type="common">Rue-anemone</name>
    <name type="synonym">Anemone thalictroides</name>
    <dbReference type="NCBI Taxonomy" id="46969"/>
    <lineage>
        <taxon>Eukaryota</taxon>
        <taxon>Viridiplantae</taxon>
        <taxon>Streptophyta</taxon>
        <taxon>Embryophyta</taxon>
        <taxon>Tracheophyta</taxon>
        <taxon>Spermatophyta</taxon>
        <taxon>Magnoliopsida</taxon>
        <taxon>Ranunculales</taxon>
        <taxon>Ranunculaceae</taxon>
        <taxon>Thalictroideae</taxon>
        <taxon>Thalictrum</taxon>
    </lineage>
</organism>
<name>A0A7J6WJ43_THATH</name>
<protein>
    <submittedName>
        <fullName evidence="8">Ethylene-responsive transcription factor crf4</fullName>
    </submittedName>
</protein>